<comment type="similarity">
    <text evidence="11">Belongs to the ligand-gated ion channel (TC 1.A.9) family.</text>
</comment>
<feature type="domain" description="Neurotransmitter-gated ion-channel ligand-binding" evidence="13">
    <location>
        <begin position="59"/>
        <end position="278"/>
    </location>
</feature>
<evidence type="ECO:0000256" key="9">
    <source>
        <dbReference type="ARBA" id="ARBA00023136"/>
    </source>
</evidence>
<evidence type="ECO:0000256" key="3">
    <source>
        <dbReference type="ARBA" id="ARBA00022448"/>
    </source>
</evidence>
<evidence type="ECO:0000256" key="4">
    <source>
        <dbReference type="ARBA" id="ARBA00022475"/>
    </source>
</evidence>
<keyword evidence="9 11" id="KW-0472">Membrane</keyword>
<feature type="region of interest" description="Disordered" evidence="12">
    <location>
        <begin position="458"/>
        <end position="495"/>
    </location>
</feature>
<comment type="subcellular location">
    <subcellularLocation>
        <location evidence="2">Cell membrane</location>
    </subcellularLocation>
    <subcellularLocation>
        <location evidence="1">Membrane</location>
        <topology evidence="1">Multi-pass membrane protein</topology>
    </subcellularLocation>
</comment>
<dbReference type="InterPro" id="IPR006202">
    <property type="entry name" value="Neur_chan_lig-bd"/>
</dbReference>
<feature type="signal peptide" evidence="11">
    <location>
        <begin position="1"/>
        <end position="26"/>
    </location>
</feature>
<dbReference type="GO" id="GO:0004888">
    <property type="term" value="F:transmembrane signaling receptor activity"/>
    <property type="evidence" value="ECO:0007669"/>
    <property type="project" value="InterPro"/>
</dbReference>
<dbReference type="InterPro" id="IPR006028">
    <property type="entry name" value="GABAA/Glycine_rcpt"/>
</dbReference>
<evidence type="ECO:0000313" key="15">
    <source>
        <dbReference type="EnsemblMetazoa" id="CLYHEMP009517.1"/>
    </source>
</evidence>
<dbReference type="EnsemblMetazoa" id="CLYHEMT009517.1">
    <property type="protein sequence ID" value="CLYHEMP009517.1"/>
    <property type="gene ID" value="CLYHEMG009517"/>
</dbReference>
<feature type="transmembrane region" description="Helical" evidence="11">
    <location>
        <begin position="281"/>
        <end position="303"/>
    </location>
</feature>
<feature type="domain" description="Neurotransmitter-gated ion-channel transmembrane" evidence="14">
    <location>
        <begin position="286"/>
        <end position="592"/>
    </location>
</feature>
<evidence type="ECO:0000256" key="5">
    <source>
        <dbReference type="ARBA" id="ARBA00022692"/>
    </source>
</evidence>
<feature type="transmembrane region" description="Helical" evidence="11">
    <location>
        <begin position="578"/>
        <end position="597"/>
    </location>
</feature>
<keyword evidence="5 11" id="KW-0812">Transmembrane</keyword>
<keyword evidence="8 11" id="KW-0406">Ion transport</keyword>
<evidence type="ECO:0000256" key="1">
    <source>
        <dbReference type="ARBA" id="ARBA00004141"/>
    </source>
</evidence>
<dbReference type="SUPFAM" id="SSF63712">
    <property type="entry name" value="Nicotinic receptor ligand binding domain-like"/>
    <property type="match status" value="1"/>
</dbReference>
<dbReference type="Gene3D" id="1.20.58.390">
    <property type="entry name" value="Neurotransmitter-gated ion-channel transmembrane domain"/>
    <property type="match status" value="1"/>
</dbReference>
<accession>A0A7M5VF76</accession>
<dbReference type="PRINTS" id="PR00252">
    <property type="entry name" value="NRIONCHANNEL"/>
</dbReference>
<dbReference type="SUPFAM" id="SSF90112">
    <property type="entry name" value="Neurotransmitter-gated ion-channel transmembrane pore"/>
    <property type="match status" value="1"/>
</dbReference>
<protein>
    <submittedName>
        <fullName evidence="15">Uncharacterized protein</fullName>
    </submittedName>
</protein>
<evidence type="ECO:0000259" key="13">
    <source>
        <dbReference type="Pfam" id="PF02931"/>
    </source>
</evidence>
<dbReference type="InterPro" id="IPR038050">
    <property type="entry name" value="Neuro_actylchol_rec"/>
</dbReference>
<feature type="chain" id="PRO_5029951076" evidence="11">
    <location>
        <begin position="27"/>
        <end position="601"/>
    </location>
</feature>
<keyword evidence="10 11" id="KW-0407">Ion channel</keyword>
<dbReference type="InterPro" id="IPR036719">
    <property type="entry name" value="Neuro-gated_channel_TM_sf"/>
</dbReference>
<evidence type="ECO:0000256" key="8">
    <source>
        <dbReference type="ARBA" id="ARBA00023065"/>
    </source>
</evidence>
<dbReference type="Pfam" id="PF02932">
    <property type="entry name" value="Neur_chan_memb"/>
    <property type="match status" value="1"/>
</dbReference>
<dbReference type="PRINTS" id="PR00253">
    <property type="entry name" value="GABAARECEPTR"/>
</dbReference>
<dbReference type="Gene3D" id="2.70.170.10">
    <property type="entry name" value="Neurotransmitter-gated ion-channel ligand-binding domain"/>
    <property type="match status" value="1"/>
</dbReference>
<dbReference type="PROSITE" id="PS00236">
    <property type="entry name" value="NEUROTR_ION_CHANNEL"/>
    <property type="match status" value="1"/>
</dbReference>
<dbReference type="PANTHER" id="PTHR18945">
    <property type="entry name" value="NEUROTRANSMITTER GATED ION CHANNEL"/>
    <property type="match status" value="1"/>
</dbReference>
<dbReference type="CDD" id="cd18987">
    <property type="entry name" value="LGIC_ECD_anion"/>
    <property type="match status" value="1"/>
</dbReference>
<dbReference type="OrthoDB" id="5954648at2759"/>
<reference evidence="15" key="1">
    <citation type="submission" date="2021-01" db="UniProtKB">
        <authorList>
            <consortium name="EnsemblMetazoa"/>
        </authorList>
    </citation>
    <scope>IDENTIFICATION</scope>
</reference>
<feature type="transmembrane region" description="Helical" evidence="11">
    <location>
        <begin position="344"/>
        <end position="366"/>
    </location>
</feature>
<dbReference type="AlphaFoldDB" id="A0A7M5VF76"/>
<proteinExistence type="inferred from homology"/>
<dbReference type="GO" id="GO:0005230">
    <property type="term" value="F:extracellular ligand-gated monoatomic ion channel activity"/>
    <property type="evidence" value="ECO:0007669"/>
    <property type="project" value="InterPro"/>
</dbReference>
<dbReference type="Pfam" id="PF02931">
    <property type="entry name" value="Neur_chan_LBD"/>
    <property type="match status" value="1"/>
</dbReference>
<evidence type="ECO:0000259" key="14">
    <source>
        <dbReference type="Pfam" id="PF02932"/>
    </source>
</evidence>
<evidence type="ECO:0000256" key="11">
    <source>
        <dbReference type="RuleBase" id="RU000687"/>
    </source>
</evidence>
<dbReference type="GO" id="GO:0005886">
    <property type="term" value="C:plasma membrane"/>
    <property type="evidence" value="ECO:0007669"/>
    <property type="project" value="UniProtKB-SubCell"/>
</dbReference>
<evidence type="ECO:0000313" key="16">
    <source>
        <dbReference type="Proteomes" id="UP000594262"/>
    </source>
</evidence>
<keyword evidence="16" id="KW-1185">Reference proteome</keyword>
<keyword evidence="6 11" id="KW-0732">Signal</keyword>
<evidence type="ECO:0000256" key="10">
    <source>
        <dbReference type="ARBA" id="ARBA00023303"/>
    </source>
</evidence>
<dbReference type="InterPro" id="IPR036734">
    <property type="entry name" value="Neur_chan_lig-bd_sf"/>
</dbReference>
<keyword evidence="4" id="KW-1003">Cell membrane</keyword>
<keyword evidence="7 11" id="KW-1133">Transmembrane helix</keyword>
<keyword evidence="3 11" id="KW-0813">Transport</keyword>
<sequence>MKLLRQTTAALMLLLLAIVSVSMVNGSINNETDKFIGSTNLYHGLPQYYSVVLDSKAMSKLFEEMFQDYDMNVLPSVSGEALNISTGMYINDMVPINPINMHYSMDIYFRQYWRDHRLAYDHLLPDYIHKRFENQSYIKSFAFESNFVNRVWKPDLFFSLVKTGENAKITKPNQLIRLSANGDIFYSQRLTMTVFCEMDLYAFPFDKQTCPFYIESYAYSASQISLNWVEGGKPIIPPKFKDMLEFTFDDHTYDHEVVDYGLGDMFHRLHINFKFSRNIQYYILQIYVPALLIVILSWVGFWIDYRSTPARVALGITTVLTMITFSKSVRNLLPFVNYSKLIDWYLLVCFFYVFMGLVEYAAVGVIDQKWKRKLEGLTNSIFGTTSNQTNGNNSQVATPNTFEFTQFHRSISENSFLSIKKEDVGLAPGNGLAGPVNGGVADTSLQQPIDDSFGVGYLSRSPRGGGEHGEVLSKGSNDVTPTIFEETGNHAENGRGIRNEAFDVNSSPSPSIPSNESFNGGFKLDFGASINSTNTLTDRRKKNRLNKFKSTRQQMSARLLERQKKDLEVHIIDKISRYVYPISFLIYNVIYFTYAFAEWSG</sequence>
<dbReference type="NCBIfam" id="TIGR00860">
    <property type="entry name" value="LIC"/>
    <property type="match status" value="1"/>
</dbReference>
<evidence type="ECO:0000256" key="6">
    <source>
        <dbReference type="ARBA" id="ARBA00022729"/>
    </source>
</evidence>
<evidence type="ECO:0000256" key="2">
    <source>
        <dbReference type="ARBA" id="ARBA00004236"/>
    </source>
</evidence>
<dbReference type="InterPro" id="IPR006201">
    <property type="entry name" value="Neur_channel"/>
</dbReference>
<dbReference type="CDD" id="cd19049">
    <property type="entry name" value="LGIC_TM_anion"/>
    <property type="match status" value="1"/>
</dbReference>
<organism evidence="15 16">
    <name type="scientific">Clytia hemisphaerica</name>
    <dbReference type="NCBI Taxonomy" id="252671"/>
    <lineage>
        <taxon>Eukaryota</taxon>
        <taxon>Metazoa</taxon>
        <taxon>Cnidaria</taxon>
        <taxon>Hydrozoa</taxon>
        <taxon>Hydroidolina</taxon>
        <taxon>Leptothecata</taxon>
        <taxon>Obeliida</taxon>
        <taxon>Clytiidae</taxon>
        <taxon>Clytia</taxon>
    </lineage>
</organism>
<evidence type="ECO:0000256" key="7">
    <source>
        <dbReference type="ARBA" id="ARBA00022989"/>
    </source>
</evidence>
<name>A0A7M5VF76_9CNID</name>
<dbReference type="InterPro" id="IPR018000">
    <property type="entry name" value="Neurotransmitter_ion_chnl_CS"/>
</dbReference>
<evidence type="ECO:0000256" key="12">
    <source>
        <dbReference type="SAM" id="MobiDB-lite"/>
    </source>
</evidence>
<feature type="transmembrane region" description="Helical" evidence="11">
    <location>
        <begin position="310"/>
        <end position="329"/>
    </location>
</feature>
<dbReference type="InterPro" id="IPR006029">
    <property type="entry name" value="Neurotrans-gated_channel_TM"/>
</dbReference>
<dbReference type="Proteomes" id="UP000594262">
    <property type="component" value="Unplaced"/>
</dbReference>